<gene>
    <name evidence="2" type="ORF">IU514_03170</name>
</gene>
<name>A0ABS0B3H1_9GAMM</name>
<dbReference type="Pfam" id="PF11304">
    <property type="entry name" value="DUF3106"/>
    <property type="match status" value="1"/>
</dbReference>
<dbReference type="EMBL" id="JADLZT010000002">
    <property type="protein sequence ID" value="MBF6023021.1"/>
    <property type="molecule type" value="Genomic_DNA"/>
</dbReference>
<feature type="signal peptide" evidence="1">
    <location>
        <begin position="1"/>
        <end position="31"/>
    </location>
</feature>
<dbReference type="RefSeq" id="WP_194929630.1">
    <property type="nucleotide sequence ID" value="NZ_JADLZT010000002.1"/>
</dbReference>
<evidence type="ECO:0000256" key="1">
    <source>
        <dbReference type="SAM" id="SignalP"/>
    </source>
</evidence>
<reference evidence="2 3" key="1">
    <citation type="submission" date="2020-11" db="EMBL/GenBank/DDBJ databases">
        <title>Draft Genome Sequence and Secondary Metabolite Biosynthetic Potential of the Lysobacter niastensis Type strain DSM 18481.</title>
        <authorList>
            <person name="Turrini P."/>
            <person name="Artuso I."/>
            <person name="Tescari M."/>
            <person name="Lugli G.A."/>
            <person name="Frangipani E."/>
            <person name="Ventura M."/>
            <person name="Visca P."/>
        </authorList>
    </citation>
    <scope>NUCLEOTIDE SEQUENCE [LARGE SCALE GENOMIC DNA]</scope>
    <source>
        <strain evidence="2 3">DSM 18481</strain>
    </source>
</reference>
<evidence type="ECO:0000313" key="2">
    <source>
        <dbReference type="EMBL" id="MBF6023021.1"/>
    </source>
</evidence>
<dbReference type="InterPro" id="IPR021455">
    <property type="entry name" value="DUF3106"/>
</dbReference>
<proteinExistence type="predicted"/>
<accession>A0ABS0B3H1</accession>
<keyword evidence="1" id="KW-0732">Signal</keyword>
<keyword evidence="3" id="KW-1185">Reference proteome</keyword>
<evidence type="ECO:0000313" key="3">
    <source>
        <dbReference type="Proteomes" id="UP001429984"/>
    </source>
</evidence>
<organism evidence="2 3">
    <name type="scientific">Lysobacter niastensis</name>
    <dbReference type="NCBI Taxonomy" id="380629"/>
    <lineage>
        <taxon>Bacteria</taxon>
        <taxon>Pseudomonadati</taxon>
        <taxon>Pseudomonadota</taxon>
        <taxon>Gammaproteobacteria</taxon>
        <taxon>Lysobacterales</taxon>
        <taxon>Lysobacteraceae</taxon>
        <taxon>Lysobacter</taxon>
    </lineage>
</organism>
<sequence length="221" mass="24975">MQPGPDRVRHRPRWARLAALMACLVAGPGLAATAVLGDFADILPNLPAEARVLLQQRAAQWMNWSAGERDAFAVRLKDWEALPAADRGGQRERYAAWRALTPAERTDVQAAMQRYAALPSDEQQALHREFEALDRSQQRGWLLGPLLGADYAVLQPLLAQLPPEEHRAMLQVLRTMAPQQRADLSVLVRRTPPHERAQLRRELQATAPINRDDWLRTRLAR</sequence>
<feature type="chain" id="PRO_5046069730" evidence="1">
    <location>
        <begin position="32"/>
        <end position="221"/>
    </location>
</feature>
<protein>
    <submittedName>
        <fullName evidence="2">DUF3106 domain-containing protein</fullName>
    </submittedName>
</protein>
<dbReference type="Proteomes" id="UP001429984">
    <property type="component" value="Unassembled WGS sequence"/>
</dbReference>
<comment type="caution">
    <text evidence="2">The sequence shown here is derived from an EMBL/GenBank/DDBJ whole genome shotgun (WGS) entry which is preliminary data.</text>
</comment>